<feature type="non-terminal residue" evidence="2">
    <location>
        <position position="1"/>
    </location>
</feature>
<dbReference type="AlphaFoldDB" id="A0A2T9Z8S9"/>
<evidence type="ECO:0000256" key="1">
    <source>
        <dbReference type="SAM" id="MobiDB-lite"/>
    </source>
</evidence>
<name>A0A2T9Z8S9_9FUNG</name>
<accession>A0A2T9Z8S9</accession>
<organism evidence="2 3">
    <name type="scientific">Smittium megazygosporum</name>
    <dbReference type="NCBI Taxonomy" id="133381"/>
    <lineage>
        <taxon>Eukaryota</taxon>
        <taxon>Fungi</taxon>
        <taxon>Fungi incertae sedis</taxon>
        <taxon>Zoopagomycota</taxon>
        <taxon>Kickxellomycotina</taxon>
        <taxon>Harpellomycetes</taxon>
        <taxon>Harpellales</taxon>
        <taxon>Legeriomycetaceae</taxon>
        <taxon>Smittium</taxon>
    </lineage>
</organism>
<sequence>TRSFAQFSQDSGSRLLLILNFMKNKGILHTADEETPTRTPDFRSTKKKAHHLNPEDLDMYPIIPISEAINVKE</sequence>
<reference evidence="2 3" key="1">
    <citation type="journal article" date="2018" name="MBio">
        <title>Comparative Genomics Reveals the Core Gene Toolbox for the Fungus-Insect Symbiosis.</title>
        <authorList>
            <person name="Wang Y."/>
            <person name="Stata M."/>
            <person name="Wang W."/>
            <person name="Stajich J.E."/>
            <person name="White M.M."/>
            <person name="Moncalvo J.M."/>
        </authorList>
    </citation>
    <scope>NUCLEOTIDE SEQUENCE [LARGE SCALE GENOMIC DNA]</scope>
    <source>
        <strain evidence="2 3">SC-DP-2</strain>
    </source>
</reference>
<evidence type="ECO:0000313" key="2">
    <source>
        <dbReference type="EMBL" id="PVV01003.1"/>
    </source>
</evidence>
<keyword evidence="3" id="KW-1185">Reference proteome</keyword>
<evidence type="ECO:0000313" key="3">
    <source>
        <dbReference type="Proteomes" id="UP000245609"/>
    </source>
</evidence>
<dbReference type="EMBL" id="MBFS01001456">
    <property type="protein sequence ID" value="PVV01003.1"/>
    <property type="molecule type" value="Genomic_DNA"/>
</dbReference>
<feature type="non-terminal residue" evidence="2">
    <location>
        <position position="73"/>
    </location>
</feature>
<protein>
    <submittedName>
        <fullName evidence="2">Uncharacterized protein</fullName>
    </submittedName>
</protein>
<feature type="compositionally biased region" description="Basic and acidic residues" evidence="1">
    <location>
        <begin position="30"/>
        <end position="44"/>
    </location>
</feature>
<proteinExistence type="predicted"/>
<feature type="region of interest" description="Disordered" evidence="1">
    <location>
        <begin position="30"/>
        <end position="50"/>
    </location>
</feature>
<comment type="caution">
    <text evidence="2">The sequence shown here is derived from an EMBL/GenBank/DDBJ whole genome shotgun (WGS) entry which is preliminary data.</text>
</comment>
<dbReference type="Proteomes" id="UP000245609">
    <property type="component" value="Unassembled WGS sequence"/>
</dbReference>
<gene>
    <name evidence="2" type="ORF">BB560_004596</name>
</gene>